<keyword evidence="4" id="KW-1185">Reference proteome</keyword>
<dbReference type="SUPFAM" id="SSF53850">
    <property type="entry name" value="Periplasmic binding protein-like II"/>
    <property type="match status" value="1"/>
</dbReference>
<keyword evidence="2" id="KW-0732">Signal</keyword>
<feature type="signal peptide" evidence="2">
    <location>
        <begin position="1"/>
        <end position="17"/>
    </location>
</feature>
<comment type="similarity">
    <text evidence="1">Belongs to the UPF0065 (bug) family.</text>
</comment>
<dbReference type="AlphaFoldDB" id="A0A927ILF9"/>
<dbReference type="EMBL" id="JACYFT010000001">
    <property type="protein sequence ID" value="MBD8050120.1"/>
    <property type="molecule type" value="Genomic_DNA"/>
</dbReference>
<proteinExistence type="inferred from homology"/>
<organism evidence="3 4">
    <name type="scientific">Limnohabitans radicicola</name>
    <dbReference type="NCBI Taxonomy" id="2771427"/>
    <lineage>
        <taxon>Bacteria</taxon>
        <taxon>Pseudomonadati</taxon>
        <taxon>Pseudomonadota</taxon>
        <taxon>Betaproteobacteria</taxon>
        <taxon>Burkholderiales</taxon>
        <taxon>Comamonadaceae</taxon>
        <taxon>Limnohabitans</taxon>
    </lineage>
</organism>
<dbReference type="Gene3D" id="3.40.190.150">
    <property type="entry name" value="Bordetella uptake gene, domain 1"/>
    <property type="match status" value="1"/>
</dbReference>
<accession>A0A927ILF9</accession>
<dbReference type="PANTHER" id="PTHR42928">
    <property type="entry name" value="TRICARBOXYLATE-BINDING PROTEIN"/>
    <property type="match status" value="1"/>
</dbReference>
<name>A0A927ILF9_9BURK</name>
<dbReference type="PIRSF" id="PIRSF017082">
    <property type="entry name" value="YflP"/>
    <property type="match status" value="1"/>
</dbReference>
<dbReference type="InterPro" id="IPR005064">
    <property type="entry name" value="BUG"/>
</dbReference>
<dbReference type="Proteomes" id="UP000647424">
    <property type="component" value="Unassembled WGS sequence"/>
</dbReference>
<dbReference type="Pfam" id="PF03401">
    <property type="entry name" value="TctC"/>
    <property type="match status" value="1"/>
</dbReference>
<dbReference type="CDD" id="cd07012">
    <property type="entry name" value="PBP2_Bug_TTT"/>
    <property type="match status" value="1"/>
</dbReference>
<reference evidence="3" key="1">
    <citation type="submission" date="2020-09" db="EMBL/GenBank/DDBJ databases">
        <title>Genome seq and assembly of Limnohabitants sp.</title>
        <authorList>
            <person name="Chhetri G."/>
        </authorList>
    </citation>
    <scope>NUCLEOTIDE SEQUENCE</scope>
    <source>
        <strain evidence="3">JUR4</strain>
    </source>
</reference>
<dbReference type="PANTHER" id="PTHR42928:SF5">
    <property type="entry name" value="BLR1237 PROTEIN"/>
    <property type="match status" value="1"/>
</dbReference>
<comment type="caution">
    <text evidence="3">The sequence shown here is derived from an EMBL/GenBank/DDBJ whole genome shotgun (WGS) entry which is preliminary data.</text>
</comment>
<gene>
    <name evidence="3" type="ORF">IC609_06165</name>
</gene>
<evidence type="ECO:0000256" key="1">
    <source>
        <dbReference type="ARBA" id="ARBA00006987"/>
    </source>
</evidence>
<protein>
    <submittedName>
        <fullName evidence="3">Tripartite tricarboxylate transporter substrate binding protein</fullName>
    </submittedName>
</protein>
<dbReference type="InterPro" id="IPR042100">
    <property type="entry name" value="Bug_dom1"/>
</dbReference>
<dbReference type="Gene3D" id="3.40.190.10">
    <property type="entry name" value="Periplasmic binding protein-like II"/>
    <property type="match status" value="1"/>
</dbReference>
<evidence type="ECO:0000313" key="4">
    <source>
        <dbReference type="Proteomes" id="UP000647424"/>
    </source>
</evidence>
<evidence type="ECO:0000313" key="3">
    <source>
        <dbReference type="EMBL" id="MBD8050120.1"/>
    </source>
</evidence>
<sequence length="316" mass="33341">MAVTGAVLLSAAASSWAQGQSTGQAVKLIVGYAAGGPVDAAARVFAPVFSRELGQPVVVENRVGAGGAVAGQSVVKAPPGGQEIYFAASPTMTISPHVLKAMTFDPLKDLTPLAPILSYANVLVINLNQPFKTLPELVAYAKANPGQLAYGSAGMGASNHLSGELFARRAGISMTHVPYKGNAPAMTDVMGGQIQMMFDIVGGAKAYLDGGKVRPLAVTSKERNPALPQVPSMAELGIRDYDIGGWYGLYGPLGMNAELVQRIGAATTRALQDAELRKRWVDQGYVIWNAKATDLADRMRREHALWAEVTKGMTFE</sequence>
<feature type="chain" id="PRO_5037114215" evidence="2">
    <location>
        <begin position="18"/>
        <end position="316"/>
    </location>
</feature>
<evidence type="ECO:0000256" key="2">
    <source>
        <dbReference type="SAM" id="SignalP"/>
    </source>
</evidence>